<keyword evidence="1" id="KW-1133">Transmembrane helix</keyword>
<keyword evidence="1" id="KW-0812">Transmembrane</keyword>
<dbReference type="AlphaFoldDB" id="A0A4Q8AGS2"/>
<feature type="transmembrane region" description="Helical" evidence="1">
    <location>
        <begin position="44"/>
        <end position="64"/>
    </location>
</feature>
<keyword evidence="3" id="KW-1185">Reference proteome</keyword>
<evidence type="ECO:0000313" key="3">
    <source>
        <dbReference type="Proteomes" id="UP000292685"/>
    </source>
</evidence>
<gene>
    <name evidence="2" type="ORF">EV380_3115</name>
</gene>
<dbReference type="RefSeq" id="WP_130451852.1">
    <property type="nucleotide sequence ID" value="NZ_SHLA01000001.1"/>
</dbReference>
<dbReference type="Proteomes" id="UP000292685">
    <property type="component" value="Unassembled WGS sequence"/>
</dbReference>
<evidence type="ECO:0000256" key="1">
    <source>
        <dbReference type="SAM" id="Phobius"/>
    </source>
</evidence>
<accession>A0A4Q8AGS2</accession>
<name>A0A4Q8AGS2_9MICC</name>
<proteinExistence type="predicted"/>
<protein>
    <submittedName>
        <fullName evidence="2">Uncharacterized protein</fullName>
    </submittedName>
</protein>
<sequence length="354" mass="37730">MGSIIVFGVVLLLAGGAAVAAGVLNYRGRWRPLNAFVPYMGSGIFFMGCGILLWGVLALATGALTHDGGRQLAPTLQWIFTLASFAALLLFAGGAFFGYSHLPRRLRPRWMTDADGTTDPVGDGGFKVSLPRWSAAATGASLSTSRGPLLSPEAVDWLYRSWSGHGWVRFGESEAARGLRELGMVHDDGRAAPEVVLATQPLQSEATTAYVVALLPGPGGPGTHAVEMILRLGARNAVVLWQEETWPVQQRGLDDERGFRQRLGLLTGHGRRRKSNAAYRVDFVAPEAAGDWLMDFVGRTSGPDASWRIFLDRDQSLSLVPGEVAGQYVTGSERTATAAALAAKLDATLRGGAA</sequence>
<reference evidence="2 3" key="1">
    <citation type="submission" date="2019-02" db="EMBL/GenBank/DDBJ databases">
        <title>Sequencing the genomes of 1000 actinobacteria strains.</title>
        <authorList>
            <person name="Klenk H.-P."/>
        </authorList>
    </citation>
    <scope>NUCLEOTIDE SEQUENCE [LARGE SCALE GENOMIC DNA]</scope>
    <source>
        <strain evidence="2 3">DSM 17364</strain>
    </source>
</reference>
<organism evidence="2 3">
    <name type="scientific">Zhihengliuella halotolerans</name>
    <dbReference type="NCBI Taxonomy" id="370736"/>
    <lineage>
        <taxon>Bacteria</taxon>
        <taxon>Bacillati</taxon>
        <taxon>Actinomycetota</taxon>
        <taxon>Actinomycetes</taxon>
        <taxon>Micrococcales</taxon>
        <taxon>Micrococcaceae</taxon>
        <taxon>Zhihengliuella</taxon>
    </lineage>
</organism>
<keyword evidence="1" id="KW-0472">Membrane</keyword>
<feature type="transmembrane region" description="Helical" evidence="1">
    <location>
        <begin position="76"/>
        <end position="99"/>
    </location>
</feature>
<dbReference type="EMBL" id="SHLA01000001">
    <property type="protein sequence ID" value="RZU63494.1"/>
    <property type="molecule type" value="Genomic_DNA"/>
</dbReference>
<comment type="caution">
    <text evidence="2">The sequence shown here is derived from an EMBL/GenBank/DDBJ whole genome shotgun (WGS) entry which is preliminary data.</text>
</comment>
<evidence type="ECO:0000313" key="2">
    <source>
        <dbReference type="EMBL" id="RZU63494.1"/>
    </source>
</evidence>